<accession>A0A7W7KF17</accession>
<evidence type="ECO:0000256" key="1">
    <source>
        <dbReference type="SAM" id="Phobius"/>
    </source>
</evidence>
<keyword evidence="1" id="KW-0472">Membrane</keyword>
<dbReference type="AlphaFoldDB" id="A0A7W7KF17"/>
<comment type="caution">
    <text evidence="2">The sequence shown here is derived from an EMBL/GenBank/DDBJ whole genome shotgun (WGS) entry which is preliminary data.</text>
</comment>
<dbReference type="Proteomes" id="UP000555448">
    <property type="component" value="Unassembled WGS sequence"/>
</dbReference>
<keyword evidence="1" id="KW-1133">Transmembrane helix</keyword>
<proteinExistence type="predicted"/>
<dbReference type="EMBL" id="JACHLR010000035">
    <property type="protein sequence ID" value="MBB4860868.1"/>
    <property type="molecule type" value="Genomic_DNA"/>
</dbReference>
<keyword evidence="3" id="KW-1185">Reference proteome</keyword>
<name>A0A7W7KF17_9SPHN</name>
<evidence type="ECO:0000313" key="2">
    <source>
        <dbReference type="EMBL" id="MBB4860868.1"/>
    </source>
</evidence>
<reference evidence="2 3" key="1">
    <citation type="submission" date="2020-08" db="EMBL/GenBank/DDBJ databases">
        <title>Functional genomics of gut bacteria from endangered species of beetles.</title>
        <authorList>
            <person name="Carlos-Shanley C."/>
        </authorList>
    </citation>
    <scope>NUCLEOTIDE SEQUENCE [LARGE SCALE GENOMIC DNA]</scope>
    <source>
        <strain evidence="2 3">S00245</strain>
    </source>
</reference>
<keyword evidence="1" id="KW-0812">Transmembrane</keyword>
<protein>
    <submittedName>
        <fullName evidence="2">Uncharacterized protein</fullName>
    </submittedName>
</protein>
<evidence type="ECO:0000313" key="3">
    <source>
        <dbReference type="Proteomes" id="UP000555448"/>
    </source>
</evidence>
<gene>
    <name evidence="2" type="ORF">HNO88_004214</name>
</gene>
<feature type="transmembrane region" description="Helical" evidence="1">
    <location>
        <begin position="12"/>
        <end position="36"/>
    </location>
</feature>
<sequence>MSDTWLYHYHTLVTGGAALIMAGAAVRFFCASRALLLDNLKQVRGRSITTNGVASCSSRHHLTHSKYHLRLRQRAGKTGLIEASRSWIAFVLTNLFPLS</sequence>
<organism evidence="2 3">
    <name type="scientific">Novosphingobium chloroacetimidivorans</name>
    <dbReference type="NCBI Taxonomy" id="1428314"/>
    <lineage>
        <taxon>Bacteria</taxon>
        <taxon>Pseudomonadati</taxon>
        <taxon>Pseudomonadota</taxon>
        <taxon>Alphaproteobacteria</taxon>
        <taxon>Sphingomonadales</taxon>
        <taxon>Sphingomonadaceae</taxon>
        <taxon>Novosphingobium</taxon>
    </lineage>
</organism>